<name>A0ABR3FD07_9AGAR</name>
<comment type="caution">
    <text evidence="1">The sequence shown here is derived from an EMBL/GenBank/DDBJ whole genome shotgun (WGS) entry which is preliminary data.</text>
</comment>
<organism evidence="1 2">
    <name type="scientific">Marasmius crinis-equi</name>
    <dbReference type="NCBI Taxonomy" id="585013"/>
    <lineage>
        <taxon>Eukaryota</taxon>
        <taxon>Fungi</taxon>
        <taxon>Dikarya</taxon>
        <taxon>Basidiomycota</taxon>
        <taxon>Agaricomycotina</taxon>
        <taxon>Agaricomycetes</taxon>
        <taxon>Agaricomycetidae</taxon>
        <taxon>Agaricales</taxon>
        <taxon>Marasmiineae</taxon>
        <taxon>Marasmiaceae</taxon>
        <taxon>Marasmius</taxon>
    </lineage>
</organism>
<dbReference type="EMBL" id="JBAHYK010000560">
    <property type="protein sequence ID" value="KAL0572966.1"/>
    <property type="molecule type" value="Genomic_DNA"/>
</dbReference>
<protein>
    <submittedName>
        <fullName evidence="1">Uncharacterized protein</fullName>
    </submittedName>
</protein>
<keyword evidence="2" id="KW-1185">Reference proteome</keyword>
<accession>A0ABR3FD07</accession>
<dbReference type="Proteomes" id="UP001465976">
    <property type="component" value="Unassembled WGS sequence"/>
</dbReference>
<evidence type="ECO:0000313" key="2">
    <source>
        <dbReference type="Proteomes" id="UP001465976"/>
    </source>
</evidence>
<proteinExistence type="predicted"/>
<gene>
    <name evidence="1" type="ORF">V5O48_008997</name>
</gene>
<reference evidence="1 2" key="1">
    <citation type="submission" date="2024-02" db="EMBL/GenBank/DDBJ databases">
        <title>A draft genome for the cacao thread blight pathogen Marasmius crinis-equi.</title>
        <authorList>
            <person name="Cohen S.P."/>
            <person name="Baruah I.K."/>
            <person name="Amoako-Attah I."/>
            <person name="Bukari Y."/>
            <person name="Meinhardt L.W."/>
            <person name="Bailey B.A."/>
        </authorList>
    </citation>
    <scope>NUCLEOTIDE SEQUENCE [LARGE SCALE GENOMIC DNA]</scope>
    <source>
        <strain evidence="1 2">GH-76</strain>
    </source>
</reference>
<evidence type="ECO:0000313" key="1">
    <source>
        <dbReference type="EMBL" id="KAL0572966.1"/>
    </source>
</evidence>
<sequence length="362" mass="40531">MPNQRLQELYGSRFASWATGTDEQRFELLSQFRDTVTRSSLRDFVTYFDSDQTGLARLVTSGTTVEALSDWIEEGCSALELIQGNLTPCEDGRERKHGQHSSSPDNVTYARDPITLRLEPAQTHAAILRAMQIVRAFDLKHHPWCRRPSPLPNHFMNSEADVNTYNVVEVLQPTIAVLNSILESVGAPHRLSLRSQGRAQIGSGTVDYSIYCNGSVGPAGRVEAKDDKEGFALCLLEDKWWMSCGPLERWCRKTQPVLTHDTGHKDVEKILGQLRKTPYTIVSDGVRYIGLVWGQCEGWELGRSHRFAPEYSFPHHIAGKEHQVRTVIGYNAVGPSGEPTARMVVTTLCVMALQDIGALKRR</sequence>